<dbReference type="GO" id="GO:0003677">
    <property type="term" value="F:DNA binding"/>
    <property type="evidence" value="ECO:0007669"/>
    <property type="project" value="UniProtKB-KW"/>
</dbReference>
<dbReference type="RefSeq" id="WP_307436893.1">
    <property type="nucleotide sequence ID" value="NZ_JAUSVK010000001.1"/>
</dbReference>
<proteinExistence type="inferred from homology"/>
<evidence type="ECO:0000259" key="5">
    <source>
        <dbReference type="PROSITE" id="PS50931"/>
    </source>
</evidence>
<comment type="similarity">
    <text evidence="1">Belongs to the LysR transcriptional regulatory family.</text>
</comment>
<evidence type="ECO:0000256" key="4">
    <source>
        <dbReference type="ARBA" id="ARBA00023163"/>
    </source>
</evidence>
<dbReference type="Proteomes" id="UP001237448">
    <property type="component" value="Unassembled WGS sequence"/>
</dbReference>
<dbReference type="InterPro" id="IPR036390">
    <property type="entry name" value="WH_DNA-bd_sf"/>
</dbReference>
<evidence type="ECO:0000313" key="6">
    <source>
        <dbReference type="EMBL" id="MDQ0396503.1"/>
    </source>
</evidence>
<dbReference type="CDD" id="cd08414">
    <property type="entry name" value="PBP2_LTTR_aromatics_like"/>
    <property type="match status" value="1"/>
</dbReference>
<dbReference type="Pfam" id="PF00126">
    <property type="entry name" value="HTH_1"/>
    <property type="match status" value="1"/>
</dbReference>
<evidence type="ECO:0000256" key="3">
    <source>
        <dbReference type="ARBA" id="ARBA00023125"/>
    </source>
</evidence>
<dbReference type="PANTHER" id="PTHR30346:SF28">
    <property type="entry name" value="HTH-TYPE TRANSCRIPTIONAL REGULATOR CYNR"/>
    <property type="match status" value="1"/>
</dbReference>
<evidence type="ECO:0000256" key="1">
    <source>
        <dbReference type="ARBA" id="ARBA00009437"/>
    </source>
</evidence>
<dbReference type="Pfam" id="PF03466">
    <property type="entry name" value="LysR_substrate"/>
    <property type="match status" value="1"/>
</dbReference>
<dbReference type="Gene3D" id="1.10.10.10">
    <property type="entry name" value="Winged helix-like DNA-binding domain superfamily/Winged helix DNA-binding domain"/>
    <property type="match status" value="1"/>
</dbReference>
<comment type="caution">
    <text evidence="6">The sequence shown here is derived from an EMBL/GenBank/DDBJ whole genome shotgun (WGS) entry which is preliminary data.</text>
</comment>
<dbReference type="SUPFAM" id="SSF46785">
    <property type="entry name" value="Winged helix' DNA-binding domain"/>
    <property type="match status" value="1"/>
</dbReference>
<feature type="domain" description="HTH lysR-type" evidence="5">
    <location>
        <begin position="13"/>
        <end position="70"/>
    </location>
</feature>
<name>A0ABU0FPG9_9HYPH</name>
<reference evidence="6 7" key="1">
    <citation type="submission" date="2023-07" db="EMBL/GenBank/DDBJ databases">
        <title>Genomic Encyclopedia of Type Strains, Phase IV (KMG-IV): sequencing the most valuable type-strain genomes for metagenomic binning, comparative biology and taxonomic classification.</title>
        <authorList>
            <person name="Goeker M."/>
        </authorList>
    </citation>
    <scope>NUCLEOTIDE SEQUENCE [LARGE SCALE GENOMIC DNA]</scope>
    <source>
        <strain evidence="6 7">DSM 5896</strain>
    </source>
</reference>
<dbReference type="InterPro" id="IPR005119">
    <property type="entry name" value="LysR_subst-bd"/>
</dbReference>
<keyword evidence="3 6" id="KW-0238">DNA-binding</keyword>
<keyword evidence="7" id="KW-1185">Reference proteome</keyword>
<dbReference type="EMBL" id="JAUSVK010000001">
    <property type="protein sequence ID" value="MDQ0396503.1"/>
    <property type="molecule type" value="Genomic_DNA"/>
</dbReference>
<dbReference type="PRINTS" id="PR00039">
    <property type="entry name" value="HTHLYSR"/>
</dbReference>
<evidence type="ECO:0000256" key="2">
    <source>
        <dbReference type="ARBA" id="ARBA00023015"/>
    </source>
</evidence>
<organism evidence="6 7">
    <name type="scientific">Labrys monachus</name>
    <dbReference type="NCBI Taxonomy" id="217067"/>
    <lineage>
        <taxon>Bacteria</taxon>
        <taxon>Pseudomonadati</taxon>
        <taxon>Pseudomonadota</taxon>
        <taxon>Alphaproteobacteria</taxon>
        <taxon>Hyphomicrobiales</taxon>
        <taxon>Xanthobacteraceae</taxon>
        <taxon>Labrys</taxon>
    </lineage>
</organism>
<dbReference type="InterPro" id="IPR036388">
    <property type="entry name" value="WH-like_DNA-bd_sf"/>
</dbReference>
<gene>
    <name evidence="6" type="ORF">J3R73_006295</name>
</gene>
<accession>A0ABU0FPG9</accession>
<keyword evidence="4" id="KW-0804">Transcription</keyword>
<keyword evidence="2" id="KW-0805">Transcription regulation</keyword>
<dbReference type="Gene3D" id="3.40.190.10">
    <property type="entry name" value="Periplasmic binding protein-like II"/>
    <property type="match status" value="2"/>
</dbReference>
<dbReference type="SUPFAM" id="SSF53850">
    <property type="entry name" value="Periplasmic binding protein-like II"/>
    <property type="match status" value="1"/>
</dbReference>
<sequence>MAWIDAQEAWMEFETRHIKAFLAVCDTLNFSTAARKLGIAQSVVSRAVADLEARIGAELILRSTRTVALTPAGAAFLADARDFEERVGAIALNARLVASGQRGRLRLGIDETASQGLCGRLAKAFADSFPEAHLALVGCDSDLQRRSLLSGDLDAGIVLGSFGGPGLDSRVLASEPLMAVFPAAGQAGAGKSVRWADLAGRPLVLGALPGWSAFRRLLDVCAAPAGGPGSVRCEAPGMPLVLDLVRAGLGISFHAGALRAGVDDGLVLHPVDAAHATVHTSLVWSRTARNQLVEPFVALAQQIAGAR</sequence>
<protein>
    <submittedName>
        <fullName evidence="6">DNA-binding transcriptional LysR family regulator</fullName>
    </submittedName>
</protein>
<dbReference type="PANTHER" id="PTHR30346">
    <property type="entry name" value="TRANSCRIPTIONAL DUAL REGULATOR HCAR-RELATED"/>
    <property type="match status" value="1"/>
</dbReference>
<evidence type="ECO:0000313" key="7">
    <source>
        <dbReference type="Proteomes" id="UP001237448"/>
    </source>
</evidence>
<dbReference type="InterPro" id="IPR000847">
    <property type="entry name" value="LysR_HTH_N"/>
</dbReference>
<dbReference type="PROSITE" id="PS50931">
    <property type="entry name" value="HTH_LYSR"/>
    <property type="match status" value="1"/>
</dbReference>